<dbReference type="OrthoDB" id="6255329at2759"/>
<evidence type="ECO:0000313" key="2">
    <source>
        <dbReference type="EMBL" id="CAX74001.1"/>
    </source>
</evidence>
<sequence>MFNNSGSPQRYPWNTYGSSPNSDPPYRGKFNNHSRSPITSTPSFSGENFPRSPQDFLSYWSPPMCYQSRYVNSPARYGTPNFNQSSHHQVFDSAVNSYGASRSPCASNYNSPMNVHSTCSSFFVTPQDNLSWNCDTHYNSSTFDISLSSPRNSGRRVIDNNRSVKNWIASSLSNPWEGMKPIRTPQSGYLVDKPPAQRHTVLFAPHERRRKLDIDDDEAVTISPTKQLQRVCSD</sequence>
<reference evidence="2" key="2">
    <citation type="submission" date="2009-03" db="EMBL/GenBank/DDBJ databases">
        <authorList>
            <person name="Gang L."/>
        </authorList>
    </citation>
    <scope>NUCLEOTIDE SEQUENCE</scope>
    <source>
        <strain evidence="2">Anhui</strain>
    </source>
</reference>
<keyword evidence="4" id="KW-1185">Reference proteome</keyword>
<name>C1LH23_SCHJA</name>
<feature type="region of interest" description="Disordered" evidence="1">
    <location>
        <begin position="1"/>
        <end position="49"/>
    </location>
</feature>
<reference evidence="2" key="1">
    <citation type="journal article" date="2009" name="Nature">
        <title>The Schistosoma japonicum genome reveals features of host-parasite interplay.</title>
        <authorList>
            <person name="Liu F."/>
            <person name="Zhou Y."/>
            <person name="Wang Z.Q."/>
            <person name="Lu G."/>
            <person name="Zheng H."/>
            <person name="Brindley P.J."/>
            <person name="McManus D.P."/>
            <person name="Blair D."/>
            <person name="Zhang Q.H."/>
            <person name="Zhong Y."/>
            <person name="Wang S."/>
            <person name="Han Z.G."/>
            <person name="Chen Z."/>
        </authorList>
    </citation>
    <scope>NUCLEOTIDE SEQUENCE</scope>
    <source>
        <strain evidence="2">Anhui</strain>
    </source>
</reference>
<evidence type="ECO:0000313" key="4">
    <source>
        <dbReference type="Proteomes" id="UP000311919"/>
    </source>
</evidence>
<gene>
    <name evidence="3" type="ORF">EWB00_003241</name>
</gene>
<organism evidence="2">
    <name type="scientific">Schistosoma japonicum</name>
    <name type="common">Blood fluke</name>
    <dbReference type="NCBI Taxonomy" id="6182"/>
    <lineage>
        <taxon>Eukaryota</taxon>
        <taxon>Metazoa</taxon>
        <taxon>Spiralia</taxon>
        <taxon>Lophotrochozoa</taxon>
        <taxon>Platyhelminthes</taxon>
        <taxon>Trematoda</taxon>
        <taxon>Digenea</taxon>
        <taxon>Strigeidida</taxon>
        <taxon>Schistosomatoidea</taxon>
        <taxon>Schistosomatidae</taxon>
        <taxon>Schistosoma</taxon>
    </lineage>
</organism>
<protein>
    <submittedName>
        <fullName evidence="2">Uncharacterized protein</fullName>
    </submittedName>
</protein>
<dbReference type="EMBL" id="SKCS01000201">
    <property type="protein sequence ID" value="TNN13043.1"/>
    <property type="molecule type" value="Genomic_DNA"/>
</dbReference>
<proteinExistence type="evidence at transcript level"/>
<dbReference type="Proteomes" id="UP000311919">
    <property type="component" value="Unassembled WGS sequence"/>
</dbReference>
<dbReference type="AlphaFoldDB" id="C1LH23"/>
<evidence type="ECO:0000256" key="1">
    <source>
        <dbReference type="SAM" id="MobiDB-lite"/>
    </source>
</evidence>
<accession>C1LH23</accession>
<reference evidence="3 4" key="3">
    <citation type="submission" date="2019-03" db="EMBL/GenBank/DDBJ databases">
        <title>An improved genome assembly of the fluke Schistosoma japonicum.</title>
        <authorList>
            <person name="Hu W."/>
            <person name="Luo F."/>
            <person name="Yin M."/>
            <person name="Mo X."/>
            <person name="Sun C."/>
            <person name="Wu Q."/>
            <person name="Zhu B."/>
            <person name="Xiang M."/>
            <person name="Wang J."/>
            <person name="Wang Y."/>
            <person name="Zhang T."/>
            <person name="Xu B."/>
            <person name="Zheng H."/>
            <person name="Feng Z."/>
        </authorList>
    </citation>
    <scope>NUCLEOTIDE SEQUENCE [LARGE SCALE GENOMIC DNA]</scope>
    <source>
        <strain evidence="3">HuSjv2</strain>
        <tissue evidence="3">Worms</tissue>
    </source>
</reference>
<evidence type="ECO:0000313" key="3">
    <source>
        <dbReference type="EMBL" id="TNN13043.1"/>
    </source>
</evidence>
<dbReference type="EMBL" id="FN318272">
    <property type="protein sequence ID" value="CAX74001.1"/>
    <property type="molecule type" value="mRNA"/>
</dbReference>
<feature type="compositionally biased region" description="Polar residues" evidence="1">
    <location>
        <begin position="31"/>
        <end position="46"/>
    </location>
</feature>